<sequence>MKTLRLPIRIKILIMLLLANSTLVLAIFVANQIAFDKSFSDYVQSQTKARLEPVLEAFQQTMESQQSVDWLDRRSPHWKNLMRTYHQVSAANDTLPKKRPKSSKDKRPPHRKERRGRGPSDKLFFKALDGTLLVGRPSMVKDALWLPVYWPDKKEQKLGYIGVENGSMVTGKFETLFAKQQRQHFVVIAIIAFVVTFLLSIPFSKYLVRPILALRQRTKNLTSGDYSLSKQIIRRDELGQLESDMNLLAKTLAENLTARQRWIADISHELRTPIAVIKAEIEGMIDGVIEADEAQLDSLHEEIMRLTKLVNDLHQLSMSDRGSLSYEKTQMVLPELIERSLEKRKSELSHFDLQFDFSPRCFLFCDAHRMGQLFDNLLQNTLRYTDASPENKGVLDIKVNRIGQGIQVIWQDSSPGVGSEQLSHLFDRLYRTDSARNRKTGGSGLGLAICQNIIMAHNGEVHAEQSKLGGLKLTIEFKYKEN</sequence>
<dbReference type="PROSITE" id="PS50885">
    <property type="entry name" value="HAMP"/>
    <property type="match status" value="1"/>
</dbReference>
<keyword evidence="6 13" id="KW-0418">Kinase</keyword>
<dbReference type="PRINTS" id="PR00344">
    <property type="entry name" value="BCTRLSENSOR"/>
</dbReference>
<dbReference type="GO" id="GO:0016036">
    <property type="term" value="P:cellular response to phosphate starvation"/>
    <property type="evidence" value="ECO:0007669"/>
    <property type="project" value="TreeGrafter"/>
</dbReference>
<keyword evidence="10" id="KW-1133">Transmembrane helix</keyword>
<dbReference type="Gene3D" id="1.10.287.130">
    <property type="match status" value="1"/>
</dbReference>
<evidence type="ECO:0000256" key="8">
    <source>
        <dbReference type="SAM" id="Coils"/>
    </source>
</evidence>
<dbReference type="CDD" id="cd06225">
    <property type="entry name" value="HAMP"/>
    <property type="match status" value="1"/>
</dbReference>
<keyword evidence="8" id="KW-0175">Coiled coil</keyword>
<comment type="subcellular location">
    <subcellularLocation>
        <location evidence="2">Membrane</location>
    </subcellularLocation>
</comment>
<feature type="region of interest" description="Disordered" evidence="9">
    <location>
        <begin position="89"/>
        <end position="122"/>
    </location>
</feature>
<dbReference type="GO" id="GO:0005886">
    <property type="term" value="C:plasma membrane"/>
    <property type="evidence" value="ECO:0007669"/>
    <property type="project" value="TreeGrafter"/>
</dbReference>
<dbReference type="InterPro" id="IPR003661">
    <property type="entry name" value="HisK_dim/P_dom"/>
</dbReference>
<dbReference type="PROSITE" id="PS50109">
    <property type="entry name" value="HIS_KIN"/>
    <property type="match status" value="1"/>
</dbReference>
<keyword evidence="10" id="KW-0472">Membrane</keyword>
<evidence type="ECO:0000256" key="6">
    <source>
        <dbReference type="ARBA" id="ARBA00022777"/>
    </source>
</evidence>
<feature type="transmembrane region" description="Helical" evidence="10">
    <location>
        <begin position="185"/>
        <end position="208"/>
    </location>
</feature>
<dbReference type="InterPro" id="IPR004358">
    <property type="entry name" value="Sig_transdc_His_kin-like_C"/>
</dbReference>
<feature type="domain" description="Histidine kinase" evidence="11">
    <location>
        <begin position="265"/>
        <end position="481"/>
    </location>
</feature>
<dbReference type="Pfam" id="PF02518">
    <property type="entry name" value="HATPase_c"/>
    <property type="match status" value="1"/>
</dbReference>
<dbReference type="SUPFAM" id="SSF158472">
    <property type="entry name" value="HAMP domain-like"/>
    <property type="match status" value="1"/>
</dbReference>
<name>A0A4Q7IN98_9GAMM</name>
<dbReference type="InterPro" id="IPR003594">
    <property type="entry name" value="HATPase_dom"/>
</dbReference>
<dbReference type="PANTHER" id="PTHR45453">
    <property type="entry name" value="PHOSPHATE REGULON SENSOR PROTEIN PHOR"/>
    <property type="match status" value="1"/>
</dbReference>
<dbReference type="SUPFAM" id="SSF55874">
    <property type="entry name" value="ATPase domain of HSP90 chaperone/DNA topoisomerase II/histidine kinase"/>
    <property type="match status" value="1"/>
</dbReference>
<feature type="coiled-coil region" evidence="8">
    <location>
        <begin position="289"/>
        <end position="316"/>
    </location>
</feature>
<evidence type="ECO:0000259" key="11">
    <source>
        <dbReference type="PROSITE" id="PS50109"/>
    </source>
</evidence>
<dbReference type="PANTHER" id="PTHR45453:SF1">
    <property type="entry name" value="PHOSPHATE REGULON SENSOR PROTEIN PHOR"/>
    <property type="match status" value="1"/>
</dbReference>
<dbReference type="GO" id="GO:0004721">
    <property type="term" value="F:phosphoprotein phosphatase activity"/>
    <property type="evidence" value="ECO:0007669"/>
    <property type="project" value="TreeGrafter"/>
</dbReference>
<feature type="domain" description="HAMP" evidence="12">
    <location>
        <begin position="205"/>
        <end position="257"/>
    </location>
</feature>
<comment type="caution">
    <text evidence="13">The sequence shown here is derived from an EMBL/GenBank/DDBJ whole genome shotgun (WGS) entry which is preliminary data.</text>
</comment>
<comment type="catalytic activity">
    <reaction evidence="1">
        <text>ATP + protein L-histidine = ADP + protein N-phospho-L-histidine.</text>
        <dbReference type="EC" id="2.7.13.3"/>
    </reaction>
</comment>
<dbReference type="Pfam" id="PF00512">
    <property type="entry name" value="HisKA"/>
    <property type="match status" value="1"/>
</dbReference>
<dbReference type="Pfam" id="PF00672">
    <property type="entry name" value="HAMP"/>
    <property type="match status" value="1"/>
</dbReference>
<dbReference type="SMART" id="SM00387">
    <property type="entry name" value="HATPase_c"/>
    <property type="match status" value="1"/>
</dbReference>
<dbReference type="CDD" id="cd00082">
    <property type="entry name" value="HisKA"/>
    <property type="match status" value="1"/>
</dbReference>
<evidence type="ECO:0000256" key="1">
    <source>
        <dbReference type="ARBA" id="ARBA00000085"/>
    </source>
</evidence>
<dbReference type="SMART" id="SM00304">
    <property type="entry name" value="HAMP"/>
    <property type="match status" value="1"/>
</dbReference>
<dbReference type="SMART" id="SM00388">
    <property type="entry name" value="HisKA"/>
    <property type="match status" value="1"/>
</dbReference>
<keyword evidence="10" id="KW-0812">Transmembrane</keyword>
<dbReference type="GO" id="GO:0000155">
    <property type="term" value="F:phosphorelay sensor kinase activity"/>
    <property type="evidence" value="ECO:0007669"/>
    <property type="project" value="InterPro"/>
</dbReference>
<evidence type="ECO:0000313" key="14">
    <source>
        <dbReference type="Proteomes" id="UP000291338"/>
    </source>
</evidence>
<dbReference type="InterPro" id="IPR036890">
    <property type="entry name" value="HATPase_C_sf"/>
</dbReference>
<evidence type="ECO:0000256" key="5">
    <source>
        <dbReference type="ARBA" id="ARBA00022679"/>
    </source>
</evidence>
<dbReference type="SUPFAM" id="SSF47384">
    <property type="entry name" value="Homodimeric domain of signal transducing histidine kinase"/>
    <property type="match status" value="1"/>
</dbReference>
<dbReference type="Gene3D" id="3.30.565.10">
    <property type="entry name" value="Histidine kinase-like ATPase, C-terminal domain"/>
    <property type="match status" value="1"/>
</dbReference>
<evidence type="ECO:0000256" key="9">
    <source>
        <dbReference type="SAM" id="MobiDB-lite"/>
    </source>
</evidence>
<gene>
    <name evidence="13" type="ORF">C1E23_13805</name>
</gene>
<dbReference type="EC" id="2.7.13.3" evidence="3"/>
<evidence type="ECO:0000256" key="7">
    <source>
        <dbReference type="ARBA" id="ARBA00023012"/>
    </source>
</evidence>
<dbReference type="RefSeq" id="WP_130256134.1">
    <property type="nucleotide sequence ID" value="NZ_PPSX01000052.1"/>
</dbReference>
<accession>A0A4Q7IN98</accession>
<evidence type="ECO:0000313" key="13">
    <source>
        <dbReference type="EMBL" id="RZQ52517.1"/>
    </source>
</evidence>
<evidence type="ECO:0000256" key="3">
    <source>
        <dbReference type="ARBA" id="ARBA00012438"/>
    </source>
</evidence>
<organism evidence="13 14">
    <name type="scientific">Pseudoalteromonas phenolica</name>
    <dbReference type="NCBI Taxonomy" id="161398"/>
    <lineage>
        <taxon>Bacteria</taxon>
        <taxon>Pseudomonadati</taxon>
        <taxon>Pseudomonadota</taxon>
        <taxon>Gammaproteobacteria</taxon>
        <taxon>Alteromonadales</taxon>
        <taxon>Pseudoalteromonadaceae</taxon>
        <taxon>Pseudoalteromonas</taxon>
    </lineage>
</organism>
<reference evidence="13 14" key="1">
    <citation type="submission" date="2018-01" db="EMBL/GenBank/DDBJ databases">
        <title>Co-occurrence of chitin degradation, pigmentation and bioactivity in marine Pseudoalteromonas.</title>
        <authorList>
            <person name="Paulsen S."/>
            <person name="Gram L."/>
            <person name="Machado H."/>
        </authorList>
    </citation>
    <scope>NUCLEOTIDE SEQUENCE [LARGE SCALE GENOMIC DNA]</scope>
    <source>
        <strain evidence="13 14">S3898</strain>
    </source>
</reference>
<dbReference type="InterPro" id="IPR003660">
    <property type="entry name" value="HAMP_dom"/>
</dbReference>
<keyword evidence="5" id="KW-0808">Transferase</keyword>
<proteinExistence type="predicted"/>
<dbReference type="Proteomes" id="UP000291338">
    <property type="component" value="Unassembled WGS sequence"/>
</dbReference>
<dbReference type="AlphaFoldDB" id="A0A4Q7IN98"/>
<dbReference type="InterPro" id="IPR005467">
    <property type="entry name" value="His_kinase_dom"/>
</dbReference>
<keyword evidence="4" id="KW-0597">Phosphoprotein</keyword>
<protein>
    <recommendedName>
        <fullName evidence="3">histidine kinase</fullName>
        <ecNumber evidence="3">2.7.13.3</ecNumber>
    </recommendedName>
</protein>
<evidence type="ECO:0000256" key="10">
    <source>
        <dbReference type="SAM" id="Phobius"/>
    </source>
</evidence>
<evidence type="ECO:0000256" key="2">
    <source>
        <dbReference type="ARBA" id="ARBA00004370"/>
    </source>
</evidence>
<dbReference type="Gene3D" id="6.10.340.10">
    <property type="match status" value="1"/>
</dbReference>
<dbReference type="InterPro" id="IPR050351">
    <property type="entry name" value="BphY/WalK/GraS-like"/>
</dbReference>
<dbReference type="InterPro" id="IPR036097">
    <property type="entry name" value="HisK_dim/P_sf"/>
</dbReference>
<keyword evidence="7" id="KW-0902">Two-component regulatory system</keyword>
<evidence type="ECO:0000259" key="12">
    <source>
        <dbReference type="PROSITE" id="PS50885"/>
    </source>
</evidence>
<evidence type="ECO:0000256" key="4">
    <source>
        <dbReference type="ARBA" id="ARBA00022553"/>
    </source>
</evidence>
<dbReference type="EMBL" id="PPSX01000052">
    <property type="protein sequence ID" value="RZQ52517.1"/>
    <property type="molecule type" value="Genomic_DNA"/>
</dbReference>